<feature type="transmembrane region" description="Helical" evidence="1">
    <location>
        <begin position="38"/>
        <end position="61"/>
    </location>
</feature>
<dbReference type="RefSeq" id="WP_377181399.1">
    <property type="nucleotide sequence ID" value="NZ_JBHUPD010000001.1"/>
</dbReference>
<keyword evidence="1" id="KW-1133">Transmembrane helix</keyword>
<keyword evidence="1" id="KW-0812">Transmembrane</keyword>
<dbReference type="Pfam" id="PF17319">
    <property type="entry name" value="DUF5362"/>
    <property type="match status" value="1"/>
</dbReference>
<keyword evidence="3" id="KW-1185">Reference proteome</keyword>
<evidence type="ECO:0000256" key="1">
    <source>
        <dbReference type="SAM" id="Phobius"/>
    </source>
</evidence>
<protein>
    <submittedName>
        <fullName evidence="2">DUF5362 family protein</fullName>
    </submittedName>
</protein>
<dbReference type="InterPro" id="IPR035287">
    <property type="entry name" value="DUF5362"/>
</dbReference>
<feature type="transmembrane region" description="Helical" evidence="1">
    <location>
        <begin position="73"/>
        <end position="103"/>
    </location>
</feature>
<feature type="transmembrane region" description="Helical" evidence="1">
    <location>
        <begin position="134"/>
        <end position="157"/>
    </location>
</feature>
<comment type="caution">
    <text evidence="2">The sequence shown here is derived from an EMBL/GenBank/DDBJ whole genome shotgun (WGS) entry which is preliminary data.</text>
</comment>
<accession>A0ABW5Y6X9</accession>
<dbReference type="Proteomes" id="UP001597557">
    <property type="component" value="Unassembled WGS sequence"/>
</dbReference>
<evidence type="ECO:0000313" key="2">
    <source>
        <dbReference type="EMBL" id="MFD2871077.1"/>
    </source>
</evidence>
<name>A0ABW5Y6X9_9SPHI</name>
<reference evidence="3" key="1">
    <citation type="journal article" date="2019" name="Int. J. Syst. Evol. Microbiol.">
        <title>The Global Catalogue of Microorganisms (GCM) 10K type strain sequencing project: providing services to taxonomists for standard genome sequencing and annotation.</title>
        <authorList>
            <consortium name="The Broad Institute Genomics Platform"/>
            <consortium name="The Broad Institute Genome Sequencing Center for Infectious Disease"/>
            <person name="Wu L."/>
            <person name="Ma J."/>
        </authorList>
    </citation>
    <scope>NUCLEOTIDE SEQUENCE [LARGE SCALE GENOMIC DNA]</scope>
    <source>
        <strain evidence="3">KCTC 22437</strain>
    </source>
</reference>
<organism evidence="2 3">
    <name type="scientific">Mucilaginibacter ximonensis</name>
    <dbReference type="NCBI Taxonomy" id="538021"/>
    <lineage>
        <taxon>Bacteria</taxon>
        <taxon>Pseudomonadati</taxon>
        <taxon>Bacteroidota</taxon>
        <taxon>Sphingobacteriia</taxon>
        <taxon>Sphingobacteriales</taxon>
        <taxon>Sphingobacteriaceae</taxon>
        <taxon>Mucilaginibacter</taxon>
    </lineage>
</organism>
<gene>
    <name evidence="2" type="ORF">ACFS5N_01280</name>
</gene>
<keyword evidence="1" id="KW-0472">Membrane</keyword>
<dbReference type="EMBL" id="JBHUPD010000001">
    <property type="protein sequence ID" value="MFD2871077.1"/>
    <property type="molecule type" value="Genomic_DNA"/>
</dbReference>
<sequence>MEETFTNAPQPAAEQPQGIILLQDAQAYLVTAGKWARFLGILGFIATGFVTLGALFIGTMMSAMSTIAPRGPFFMLGAAAGGFMTVFYLLIAVLNFFCALYLYQFGTRVKNGVAFQNSGEVTSGLGKLKSLFKLVGIVTIIILVLYLLIFIGAIAFASHMTHATTPDFGS</sequence>
<proteinExistence type="predicted"/>
<evidence type="ECO:0000313" key="3">
    <source>
        <dbReference type="Proteomes" id="UP001597557"/>
    </source>
</evidence>